<feature type="signal peptide" evidence="2">
    <location>
        <begin position="1"/>
        <end position="21"/>
    </location>
</feature>
<sequence>MPTTPLSLALIELWIANPALPWSNSVWQSITHVPGDPWAYDHSRGATHVAEWTVGEAQAVEAFMKNCKTAEDPAEHYAVKGKDDDHEGRSLWNAWVKTSWAKWNINKLVDRLLEENGCEPHAVMARMKCKTTDDFPTMEAAQVKHLVSINLADVLFGDDAFTDRTFIVSSIMTFITTVLVLSWSRHRKAIKRQADSIEKKAQEVDELWLAMTTANSTPTLVSIRAYLKKLESLVTLISLFKDQEKAEKLNARREQVNAMLAATKKRPIKAESIACEWAFESMI</sequence>
<dbReference type="HOGENOM" id="CLU_085822_0_0_1"/>
<evidence type="ECO:0000313" key="3">
    <source>
        <dbReference type="EMBL" id="KIK41381.1"/>
    </source>
</evidence>
<dbReference type="EMBL" id="KN835270">
    <property type="protein sequence ID" value="KIK41381.1"/>
    <property type="molecule type" value="Genomic_DNA"/>
</dbReference>
<evidence type="ECO:0000256" key="1">
    <source>
        <dbReference type="SAM" id="Phobius"/>
    </source>
</evidence>
<organism evidence="3 4">
    <name type="scientific">Suillus luteus UH-Slu-Lm8-n1</name>
    <dbReference type="NCBI Taxonomy" id="930992"/>
    <lineage>
        <taxon>Eukaryota</taxon>
        <taxon>Fungi</taxon>
        <taxon>Dikarya</taxon>
        <taxon>Basidiomycota</taxon>
        <taxon>Agaricomycotina</taxon>
        <taxon>Agaricomycetes</taxon>
        <taxon>Agaricomycetidae</taxon>
        <taxon>Boletales</taxon>
        <taxon>Suillineae</taxon>
        <taxon>Suillaceae</taxon>
        <taxon>Suillus</taxon>
    </lineage>
</organism>
<feature type="transmembrane region" description="Helical" evidence="1">
    <location>
        <begin position="166"/>
        <end position="183"/>
    </location>
</feature>
<reference evidence="3 4" key="1">
    <citation type="submission" date="2014-04" db="EMBL/GenBank/DDBJ databases">
        <authorList>
            <consortium name="DOE Joint Genome Institute"/>
            <person name="Kuo A."/>
            <person name="Ruytinx J."/>
            <person name="Rineau F."/>
            <person name="Colpaert J."/>
            <person name="Kohler A."/>
            <person name="Nagy L.G."/>
            <person name="Floudas D."/>
            <person name="Copeland A."/>
            <person name="Barry K.W."/>
            <person name="Cichocki N."/>
            <person name="Veneault-Fourrey C."/>
            <person name="LaButti K."/>
            <person name="Lindquist E.A."/>
            <person name="Lipzen A."/>
            <person name="Lundell T."/>
            <person name="Morin E."/>
            <person name="Murat C."/>
            <person name="Sun H."/>
            <person name="Tunlid A."/>
            <person name="Henrissat B."/>
            <person name="Grigoriev I.V."/>
            <person name="Hibbett D.S."/>
            <person name="Martin F."/>
            <person name="Nordberg H.P."/>
            <person name="Cantor M.N."/>
            <person name="Hua S.X."/>
        </authorList>
    </citation>
    <scope>NUCLEOTIDE SEQUENCE [LARGE SCALE GENOMIC DNA]</scope>
    <source>
        <strain evidence="3 4">UH-Slu-Lm8-n1</strain>
    </source>
</reference>
<proteinExistence type="predicted"/>
<keyword evidence="1" id="KW-0472">Membrane</keyword>
<dbReference type="OrthoDB" id="2635539at2759"/>
<keyword evidence="4" id="KW-1185">Reference proteome</keyword>
<feature type="chain" id="PRO_5002224082" evidence="2">
    <location>
        <begin position="22"/>
        <end position="283"/>
    </location>
</feature>
<reference evidence="4" key="2">
    <citation type="submission" date="2015-01" db="EMBL/GenBank/DDBJ databases">
        <title>Evolutionary Origins and Diversification of the Mycorrhizal Mutualists.</title>
        <authorList>
            <consortium name="DOE Joint Genome Institute"/>
            <consortium name="Mycorrhizal Genomics Consortium"/>
            <person name="Kohler A."/>
            <person name="Kuo A."/>
            <person name="Nagy L.G."/>
            <person name="Floudas D."/>
            <person name="Copeland A."/>
            <person name="Barry K.W."/>
            <person name="Cichocki N."/>
            <person name="Veneault-Fourrey C."/>
            <person name="LaButti K."/>
            <person name="Lindquist E.A."/>
            <person name="Lipzen A."/>
            <person name="Lundell T."/>
            <person name="Morin E."/>
            <person name="Murat C."/>
            <person name="Riley R."/>
            <person name="Ohm R."/>
            <person name="Sun H."/>
            <person name="Tunlid A."/>
            <person name="Henrissat B."/>
            <person name="Grigoriev I.V."/>
            <person name="Hibbett D.S."/>
            <person name="Martin F."/>
        </authorList>
    </citation>
    <scope>NUCLEOTIDE SEQUENCE [LARGE SCALE GENOMIC DNA]</scope>
    <source>
        <strain evidence="4">UH-Slu-Lm8-n1</strain>
    </source>
</reference>
<dbReference type="InParanoid" id="A0A0D0AHR4"/>
<evidence type="ECO:0000313" key="4">
    <source>
        <dbReference type="Proteomes" id="UP000054485"/>
    </source>
</evidence>
<dbReference type="Proteomes" id="UP000054485">
    <property type="component" value="Unassembled WGS sequence"/>
</dbReference>
<keyword evidence="2" id="KW-0732">Signal</keyword>
<accession>A0A0D0AHR4</accession>
<keyword evidence="1" id="KW-0812">Transmembrane</keyword>
<gene>
    <name evidence="3" type="ORF">CY34DRAFT_85544</name>
</gene>
<keyword evidence="1" id="KW-1133">Transmembrane helix</keyword>
<dbReference type="AlphaFoldDB" id="A0A0D0AHR4"/>
<protein>
    <submittedName>
        <fullName evidence="3">Uncharacterized protein</fullName>
    </submittedName>
</protein>
<evidence type="ECO:0000256" key="2">
    <source>
        <dbReference type="SAM" id="SignalP"/>
    </source>
</evidence>
<name>A0A0D0AHR4_9AGAM</name>